<evidence type="ECO:0000313" key="3">
    <source>
        <dbReference type="Proteomes" id="UP000276133"/>
    </source>
</evidence>
<dbReference type="EMBL" id="REGN01003825">
    <property type="protein sequence ID" value="RNA20540.1"/>
    <property type="molecule type" value="Genomic_DNA"/>
</dbReference>
<feature type="transmembrane region" description="Helical" evidence="1">
    <location>
        <begin position="156"/>
        <end position="183"/>
    </location>
</feature>
<accession>A0A3M7RAG4</accession>
<evidence type="ECO:0000313" key="2">
    <source>
        <dbReference type="EMBL" id="RNA20540.1"/>
    </source>
</evidence>
<feature type="transmembrane region" description="Helical" evidence="1">
    <location>
        <begin position="126"/>
        <end position="150"/>
    </location>
</feature>
<comment type="caution">
    <text evidence="2">The sequence shown here is derived from an EMBL/GenBank/DDBJ whole genome shotgun (WGS) entry which is preliminary data.</text>
</comment>
<dbReference type="Proteomes" id="UP000276133">
    <property type="component" value="Unassembled WGS sequence"/>
</dbReference>
<organism evidence="2 3">
    <name type="scientific">Brachionus plicatilis</name>
    <name type="common">Marine rotifer</name>
    <name type="synonym">Brachionus muelleri</name>
    <dbReference type="NCBI Taxonomy" id="10195"/>
    <lineage>
        <taxon>Eukaryota</taxon>
        <taxon>Metazoa</taxon>
        <taxon>Spiralia</taxon>
        <taxon>Gnathifera</taxon>
        <taxon>Rotifera</taxon>
        <taxon>Eurotatoria</taxon>
        <taxon>Monogononta</taxon>
        <taxon>Pseudotrocha</taxon>
        <taxon>Ploima</taxon>
        <taxon>Brachionidae</taxon>
        <taxon>Brachionus</taxon>
    </lineage>
</organism>
<keyword evidence="3" id="KW-1185">Reference proteome</keyword>
<proteinExistence type="predicted"/>
<gene>
    <name evidence="2" type="ORF">BpHYR1_032663</name>
</gene>
<dbReference type="AlphaFoldDB" id="A0A3M7RAG4"/>
<feature type="transmembrane region" description="Helical" evidence="1">
    <location>
        <begin position="248"/>
        <end position="267"/>
    </location>
</feature>
<protein>
    <submittedName>
        <fullName evidence="2">Uncharacterized protein</fullName>
    </submittedName>
</protein>
<keyword evidence="1" id="KW-0812">Transmembrane</keyword>
<name>A0A3M7RAG4_BRAPC</name>
<feature type="transmembrane region" description="Helical" evidence="1">
    <location>
        <begin position="287"/>
        <end position="312"/>
    </location>
</feature>
<sequence length="530" mass="59003">MQLRLQADKVQRYELHSHLCVTAHTTTTNLKEFFNFLLLFTIEKNLVINLIRQMIIASVKIIELIIKMIIPSTSSEQCTSYYRSDDTDVEAEEIEELVYKKTRGVGKLYSDYPVILVLFLNNELSVIIVHIIYFALFTLGPLAILLSLLFGRLQVLAGLIPSFGAGLFLFPSLKLLIALFALLPLAKQSLHTLVYIHTIIVGQRAVIIDNLVQETAQRHPGIVIIQLIHVRLQHAPQHFFHRLHTLRLALTLILLSLVFFGRLFGPVPSGLFVFALGPRLVHNGVKVFIQIVVVRIVVQVIGSIVCQLFLLIQIARVVVLVPLVELVLWRQMSGHWAEQRLSLAVKWLRNSLRHNAVCDVAGRHDRRGVDPGRPSDHATGRHGRDTRAVRERILHEGRSGTGLLVWRGQKTGLLGRGHLGPDLGQTGQVRGSFGHGWKCFLLSLDRIGEWCRRSVGLDLSGQFVADCHLLLLQVGQLGGRALKGGDLGRAGAAELIFLKPAAAIALFDLATWGAFSSLPGWLAWLSSLDS</sequence>
<keyword evidence="1" id="KW-1133">Transmembrane helix</keyword>
<reference evidence="2 3" key="1">
    <citation type="journal article" date="2018" name="Sci. Rep.">
        <title>Genomic signatures of local adaptation to the degree of environmental predictability in rotifers.</title>
        <authorList>
            <person name="Franch-Gras L."/>
            <person name="Hahn C."/>
            <person name="Garcia-Roger E.M."/>
            <person name="Carmona M.J."/>
            <person name="Serra M."/>
            <person name="Gomez A."/>
        </authorList>
    </citation>
    <scope>NUCLEOTIDE SEQUENCE [LARGE SCALE GENOMIC DNA]</scope>
    <source>
        <strain evidence="2">HYR1</strain>
    </source>
</reference>
<keyword evidence="1" id="KW-0472">Membrane</keyword>
<evidence type="ECO:0000256" key="1">
    <source>
        <dbReference type="SAM" id="Phobius"/>
    </source>
</evidence>